<evidence type="ECO:0000313" key="1">
    <source>
        <dbReference type="EMBL" id="RUL96779.1"/>
    </source>
</evidence>
<comment type="caution">
    <text evidence="1">The sequence shown here is derived from an EMBL/GenBank/DDBJ whole genome shotgun (WGS) entry which is preliminary data.</text>
</comment>
<sequence length="216" mass="24633">MKSADPETDKIIGNFTMRQLAELVEAHERYNRWNFQYPHPLTEGVTIYYTFDSEDGWKQWKEFQRTKGGAKIWGFTLVWEQTRGDTYDFIKMEKRATSSTAYKMSKLLPGFDEVKYKLAGCWPSTGSNPAQAAADVEALDILYRTLDKTSSSLSNWLSSTFAGLAVCGNCRHETTFPSPALRHFHERGLTVEGLKSRLRCERCGKKNALLLPVTLE</sequence>
<protein>
    <submittedName>
        <fullName evidence="1">Uncharacterized protein</fullName>
    </submittedName>
</protein>
<organism evidence="1 2">
    <name type="scientific">Rhizobium anhuiense</name>
    <dbReference type="NCBI Taxonomy" id="1184720"/>
    <lineage>
        <taxon>Bacteria</taxon>
        <taxon>Pseudomonadati</taxon>
        <taxon>Pseudomonadota</taxon>
        <taxon>Alphaproteobacteria</taxon>
        <taxon>Hyphomicrobiales</taxon>
        <taxon>Rhizobiaceae</taxon>
        <taxon>Rhizobium/Agrobacterium group</taxon>
        <taxon>Rhizobium</taxon>
    </lineage>
</organism>
<name>A0A3S0RZ53_9HYPH</name>
<gene>
    <name evidence="1" type="ORF">EEQ99_29065</name>
</gene>
<dbReference type="Proteomes" id="UP000273611">
    <property type="component" value="Unassembled WGS sequence"/>
</dbReference>
<reference evidence="1 2" key="1">
    <citation type="journal article" date="2015" name="Int. J. Syst. Evol. Microbiol.">
        <title>Rhizobium anhuiense sp. nov., isolated from effective nodules of Vicia faba and Pisum sativum.</title>
        <authorList>
            <person name="Zhang Y.J."/>
            <person name="Zheng W.T."/>
            <person name="Everall I."/>
            <person name="Young J.P."/>
            <person name="Zhang X.X."/>
            <person name="Tian C.F."/>
            <person name="Sui X.H."/>
            <person name="Wang E.T."/>
            <person name="Chen W.X."/>
        </authorList>
    </citation>
    <scope>NUCLEOTIDE SEQUENCE [LARGE SCALE GENOMIC DNA]</scope>
    <source>
        <strain evidence="1 2">CCBAU 23252</strain>
    </source>
</reference>
<dbReference type="AlphaFoldDB" id="A0A3S0RZ53"/>
<evidence type="ECO:0000313" key="2">
    <source>
        <dbReference type="Proteomes" id="UP000273611"/>
    </source>
</evidence>
<dbReference type="EMBL" id="RIBW01000019">
    <property type="protein sequence ID" value="RUL96779.1"/>
    <property type="molecule type" value="Genomic_DNA"/>
</dbReference>
<accession>A0A3S0RZ53</accession>
<dbReference type="RefSeq" id="WP_127431535.1">
    <property type="nucleotide sequence ID" value="NZ_BMFI01000020.1"/>
</dbReference>
<proteinExistence type="predicted"/>